<accession>A0A3L6N201</accession>
<evidence type="ECO:0000313" key="2">
    <source>
        <dbReference type="Proteomes" id="UP000270866"/>
    </source>
</evidence>
<dbReference type="EMBL" id="MRCU01000010">
    <property type="protein sequence ID" value="RKK10584.1"/>
    <property type="molecule type" value="Genomic_DNA"/>
</dbReference>
<sequence length="70" mass="8094">MRASGRHMPLCAALGDRVQKGFIVGNMEEYTVVREHMAVREDDEGRMDHRLVRQSSIVIKAQVRIHQHLK</sequence>
<proteinExistence type="predicted"/>
<dbReference type="AlphaFoldDB" id="A0A3L6N201"/>
<reference evidence="1 2" key="1">
    <citation type="journal article" date="2018" name="Sci. Rep.">
        <title>Characterisation of pathogen-specific regions and novel effector candidates in Fusarium oxysporum f. sp. cepae.</title>
        <authorList>
            <person name="Armitage A.D."/>
            <person name="Taylor A."/>
            <person name="Sobczyk M.K."/>
            <person name="Baxter L."/>
            <person name="Greenfield B.P."/>
            <person name="Bates H.J."/>
            <person name="Wilson F."/>
            <person name="Jackson A.C."/>
            <person name="Ott S."/>
            <person name="Harrison R.J."/>
            <person name="Clarkson J.P."/>
        </authorList>
    </citation>
    <scope>NUCLEOTIDE SEQUENCE [LARGE SCALE GENOMIC DNA]</scope>
    <source>
        <strain evidence="1 2">FoC_Fus2</strain>
    </source>
</reference>
<organism evidence="1 2">
    <name type="scientific">Fusarium oxysporum f. sp. cepae</name>
    <dbReference type="NCBI Taxonomy" id="396571"/>
    <lineage>
        <taxon>Eukaryota</taxon>
        <taxon>Fungi</taxon>
        <taxon>Dikarya</taxon>
        <taxon>Ascomycota</taxon>
        <taxon>Pezizomycotina</taxon>
        <taxon>Sordariomycetes</taxon>
        <taxon>Hypocreomycetidae</taxon>
        <taxon>Hypocreales</taxon>
        <taxon>Nectriaceae</taxon>
        <taxon>Fusarium</taxon>
        <taxon>Fusarium oxysporum species complex</taxon>
    </lineage>
</organism>
<comment type="caution">
    <text evidence="1">The sequence shown here is derived from an EMBL/GenBank/DDBJ whole genome shotgun (WGS) entry which is preliminary data.</text>
</comment>
<evidence type="ECO:0000313" key="1">
    <source>
        <dbReference type="EMBL" id="RKK10584.1"/>
    </source>
</evidence>
<name>A0A3L6N201_FUSOX</name>
<protein>
    <submittedName>
        <fullName evidence="1">Uncharacterized protein</fullName>
    </submittedName>
</protein>
<gene>
    <name evidence="1" type="ORF">BFJ65_g14580</name>
</gene>
<dbReference type="Proteomes" id="UP000270866">
    <property type="component" value="Unassembled WGS sequence"/>
</dbReference>